<dbReference type="UniPathway" id="UPA00079">
    <property type="reaction ID" value="UER00169"/>
</dbReference>
<keyword evidence="7" id="KW-0830">Ubiquinone</keyword>
<dbReference type="PROSITE" id="PS51608">
    <property type="entry name" value="SAM_MT_UBIE"/>
    <property type="match status" value="1"/>
</dbReference>
<dbReference type="NCBIfam" id="NF001244">
    <property type="entry name" value="PRK00216.1-5"/>
    <property type="match status" value="1"/>
</dbReference>
<dbReference type="GO" id="GO:0043770">
    <property type="term" value="F:demethylmenaquinone methyltransferase activity"/>
    <property type="evidence" value="ECO:0007669"/>
    <property type="project" value="UniProtKB-UniRule"/>
</dbReference>
<protein>
    <recommendedName>
        <fullName evidence="6">Ubiquinone/menaquinone biosynthesis C-methyltransferase UbiE</fullName>
        <ecNumber evidence="6">2.1.1.163</ecNumber>
        <ecNumber evidence="6">2.1.1.201</ecNumber>
    </recommendedName>
    <alternativeName>
        <fullName evidence="6">2-methoxy-6-polyprenyl-1,4-benzoquinol methylase</fullName>
    </alternativeName>
    <alternativeName>
        <fullName evidence="6">Demethylmenaquinone methyltransferase</fullName>
    </alternativeName>
</protein>
<dbReference type="PROSITE" id="PS01183">
    <property type="entry name" value="UBIE_1"/>
    <property type="match status" value="1"/>
</dbReference>
<dbReference type="SUPFAM" id="SSF53335">
    <property type="entry name" value="S-adenosyl-L-methionine-dependent methyltransferases"/>
    <property type="match status" value="1"/>
</dbReference>
<dbReference type="OrthoDB" id="9808140at2"/>
<feature type="binding site" evidence="6">
    <location>
        <position position="71"/>
    </location>
    <ligand>
        <name>S-adenosyl-L-methionine</name>
        <dbReference type="ChEBI" id="CHEBI:59789"/>
    </ligand>
</feature>
<evidence type="ECO:0000256" key="1">
    <source>
        <dbReference type="ARBA" id="ARBA00022428"/>
    </source>
</evidence>
<keyword evidence="1 6" id="KW-0474">Menaquinone biosynthesis</keyword>
<comment type="pathway">
    <text evidence="6">Cofactor biosynthesis; ubiquinone biosynthesis.</text>
</comment>
<gene>
    <name evidence="6" type="primary">ubiE</name>
    <name evidence="7" type="ORF">ATO7_14543</name>
</gene>
<keyword evidence="4 6" id="KW-0831">Ubiquinone biosynthesis</keyword>
<dbReference type="PANTHER" id="PTHR43591:SF24">
    <property type="entry name" value="2-METHOXY-6-POLYPRENYL-1,4-BENZOQUINOL METHYLASE, MITOCHONDRIAL"/>
    <property type="match status" value="1"/>
</dbReference>
<name>A0A1Y1SAL5_9GAMM</name>
<evidence type="ECO:0000313" key="8">
    <source>
        <dbReference type="Proteomes" id="UP000192342"/>
    </source>
</evidence>
<keyword evidence="2 6" id="KW-0489">Methyltransferase</keyword>
<comment type="catalytic activity">
    <reaction evidence="6">
        <text>a 2-methoxy-6-(all-trans-polyprenyl)benzene-1,4-diol + S-adenosyl-L-methionine = a 5-methoxy-2-methyl-3-(all-trans-polyprenyl)benzene-1,4-diol + S-adenosyl-L-homocysteine + H(+)</text>
        <dbReference type="Rhea" id="RHEA:28286"/>
        <dbReference type="Rhea" id="RHEA-COMP:10858"/>
        <dbReference type="Rhea" id="RHEA-COMP:10859"/>
        <dbReference type="ChEBI" id="CHEBI:15378"/>
        <dbReference type="ChEBI" id="CHEBI:57856"/>
        <dbReference type="ChEBI" id="CHEBI:59789"/>
        <dbReference type="ChEBI" id="CHEBI:84166"/>
        <dbReference type="ChEBI" id="CHEBI:84167"/>
        <dbReference type="EC" id="2.1.1.201"/>
    </reaction>
</comment>
<accession>A0A1Y1SAL5</accession>
<dbReference type="GO" id="GO:0009060">
    <property type="term" value="P:aerobic respiration"/>
    <property type="evidence" value="ECO:0007669"/>
    <property type="project" value="UniProtKB-UniRule"/>
</dbReference>
<comment type="pathway">
    <text evidence="6">Quinol/quinone metabolism; menaquinone biosynthesis; menaquinol from 1,4-dihydroxy-2-naphthoate: step 2/2.</text>
</comment>
<dbReference type="InterPro" id="IPR029063">
    <property type="entry name" value="SAM-dependent_MTases_sf"/>
</dbReference>
<dbReference type="NCBIfam" id="TIGR01934">
    <property type="entry name" value="MenG_MenH_UbiE"/>
    <property type="match status" value="1"/>
</dbReference>
<comment type="caution">
    <text evidence="7">The sequence shown here is derived from an EMBL/GenBank/DDBJ whole genome shotgun (WGS) entry which is preliminary data.</text>
</comment>
<reference evidence="7 8" key="1">
    <citation type="submission" date="2013-04" db="EMBL/GenBank/DDBJ databases">
        <title>Oceanococcus atlanticus 22II-S10r2 Genome Sequencing.</title>
        <authorList>
            <person name="Lai Q."/>
            <person name="Li G."/>
            <person name="Shao Z."/>
        </authorList>
    </citation>
    <scope>NUCLEOTIDE SEQUENCE [LARGE SCALE GENOMIC DNA]</scope>
    <source>
        <strain evidence="7 8">22II-S10r2</strain>
    </source>
</reference>
<comment type="similarity">
    <text evidence="6">Belongs to the class I-like SAM-binding methyltransferase superfamily. MenG/UbiE family.</text>
</comment>
<comment type="function">
    <text evidence="6">Methyltransferase required for the conversion of demethylmenaquinol (DMKH2) to menaquinol (MKH2) and the conversion of 2-polyprenyl-6-methoxy-1,4-benzoquinol (DDMQH2) to 2-polyprenyl-3-methyl-6-methoxy-1,4-benzoquinol (DMQH2).</text>
</comment>
<dbReference type="PROSITE" id="PS01184">
    <property type="entry name" value="UBIE_2"/>
    <property type="match status" value="1"/>
</dbReference>
<dbReference type="AlphaFoldDB" id="A0A1Y1SAL5"/>
<proteinExistence type="inferred from homology"/>
<feature type="binding site" evidence="6">
    <location>
        <position position="92"/>
    </location>
    <ligand>
        <name>S-adenosyl-L-methionine</name>
        <dbReference type="ChEBI" id="CHEBI:59789"/>
    </ligand>
</feature>
<evidence type="ECO:0000256" key="4">
    <source>
        <dbReference type="ARBA" id="ARBA00022688"/>
    </source>
</evidence>
<evidence type="ECO:0000256" key="6">
    <source>
        <dbReference type="HAMAP-Rule" id="MF_01813"/>
    </source>
</evidence>
<keyword evidence="5 6" id="KW-0949">S-adenosyl-L-methionine</keyword>
<evidence type="ECO:0000313" key="7">
    <source>
        <dbReference type="EMBL" id="ORE85449.1"/>
    </source>
</evidence>
<dbReference type="NCBIfam" id="NF001240">
    <property type="entry name" value="PRK00216.1-1"/>
    <property type="match status" value="1"/>
</dbReference>
<dbReference type="STRING" id="1317117.ATO7_14543"/>
<dbReference type="EC" id="2.1.1.163" evidence="6"/>
<dbReference type="Gene3D" id="3.40.50.150">
    <property type="entry name" value="Vaccinia Virus protein VP39"/>
    <property type="match status" value="1"/>
</dbReference>
<dbReference type="RefSeq" id="WP_083563050.1">
    <property type="nucleotide sequence ID" value="NZ_AQQV01000004.1"/>
</dbReference>
<evidence type="ECO:0000256" key="3">
    <source>
        <dbReference type="ARBA" id="ARBA00022679"/>
    </source>
</evidence>
<comment type="caution">
    <text evidence="6">Lacks conserved residue(s) required for the propagation of feature annotation.</text>
</comment>
<evidence type="ECO:0000256" key="2">
    <source>
        <dbReference type="ARBA" id="ARBA00022603"/>
    </source>
</evidence>
<dbReference type="UniPathway" id="UPA00232"/>
<dbReference type="EC" id="2.1.1.201" evidence="6"/>
<dbReference type="PANTHER" id="PTHR43591">
    <property type="entry name" value="METHYLTRANSFERASE"/>
    <property type="match status" value="1"/>
</dbReference>
<sequence length="248" mass="27651">MNQKTTHFGYAEVDWNDKASRVSQVFDSVAGRYDVMNDLMSMGVHRAWKRFTVDLACVQKNDQILDLAAGTGDLASAMAARLGPRGSITLADYNYEMLSRGRDRMIDDGYAGVARCAQADAEALPFADDSFDCMTIGFGLRNVRDKDKALRSMLRVLKPGGRLLVLEFSKPTNPLLSKAYDTYSFEILPRMGQAVAGDAESYRYLAESIRMHPDQDTLQSMMNAAGFERTQYYNLTGGICAVHRGYKF</sequence>
<dbReference type="GO" id="GO:0009234">
    <property type="term" value="P:menaquinone biosynthetic process"/>
    <property type="evidence" value="ECO:0007669"/>
    <property type="project" value="UniProtKB-UniRule"/>
</dbReference>
<dbReference type="GO" id="GO:0008425">
    <property type="term" value="F:2-methoxy-6-polyprenyl-1,4-benzoquinol methyltransferase activity"/>
    <property type="evidence" value="ECO:0007669"/>
    <property type="project" value="UniProtKB-UniRule"/>
</dbReference>
<feature type="binding site" evidence="6">
    <location>
        <begin position="120"/>
        <end position="121"/>
    </location>
    <ligand>
        <name>S-adenosyl-L-methionine</name>
        <dbReference type="ChEBI" id="CHEBI:59789"/>
    </ligand>
</feature>
<keyword evidence="8" id="KW-1185">Reference proteome</keyword>
<organism evidence="7 8">
    <name type="scientific">Oceanococcus atlanticus</name>
    <dbReference type="NCBI Taxonomy" id="1317117"/>
    <lineage>
        <taxon>Bacteria</taxon>
        <taxon>Pseudomonadati</taxon>
        <taxon>Pseudomonadota</taxon>
        <taxon>Gammaproteobacteria</taxon>
        <taxon>Chromatiales</taxon>
        <taxon>Oceanococcaceae</taxon>
        <taxon>Oceanococcus</taxon>
    </lineage>
</organism>
<dbReference type="Pfam" id="PF01209">
    <property type="entry name" value="Ubie_methyltran"/>
    <property type="match status" value="1"/>
</dbReference>
<dbReference type="InterPro" id="IPR004033">
    <property type="entry name" value="UbiE/COQ5_MeTrFase"/>
</dbReference>
<evidence type="ECO:0000256" key="5">
    <source>
        <dbReference type="ARBA" id="ARBA00022691"/>
    </source>
</evidence>
<dbReference type="InterPro" id="IPR023576">
    <property type="entry name" value="UbiE/COQ5_MeTrFase_CS"/>
</dbReference>
<keyword evidence="3 6" id="KW-0808">Transferase</keyword>
<dbReference type="HAMAP" id="MF_01813">
    <property type="entry name" value="MenG_UbiE_methyltr"/>
    <property type="match status" value="1"/>
</dbReference>
<comment type="catalytic activity">
    <reaction evidence="6">
        <text>a 2-demethylmenaquinol + S-adenosyl-L-methionine = a menaquinol + S-adenosyl-L-homocysteine + H(+)</text>
        <dbReference type="Rhea" id="RHEA:42640"/>
        <dbReference type="Rhea" id="RHEA-COMP:9539"/>
        <dbReference type="Rhea" id="RHEA-COMP:9563"/>
        <dbReference type="ChEBI" id="CHEBI:15378"/>
        <dbReference type="ChEBI" id="CHEBI:18151"/>
        <dbReference type="ChEBI" id="CHEBI:55437"/>
        <dbReference type="ChEBI" id="CHEBI:57856"/>
        <dbReference type="ChEBI" id="CHEBI:59789"/>
        <dbReference type="EC" id="2.1.1.163"/>
    </reaction>
</comment>
<dbReference type="CDD" id="cd02440">
    <property type="entry name" value="AdoMet_MTases"/>
    <property type="match status" value="1"/>
</dbReference>
<dbReference type="GO" id="GO:0032259">
    <property type="term" value="P:methylation"/>
    <property type="evidence" value="ECO:0007669"/>
    <property type="project" value="UniProtKB-KW"/>
</dbReference>
<dbReference type="EMBL" id="AQQV01000004">
    <property type="protein sequence ID" value="ORE85449.1"/>
    <property type="molecule type" value="Genomic_DNA"/>
</dbReference>
<dbReference type="Proteomes" id="UP000192342">
    <property type="component" value="Unassembled WGS sequence"/>
</dbReference>